<reference evidence="3" key="2">
    <citation type="submission" date="2015-01" db="EMBL/GenBank/DDBJ databases">
        <title>Evolutionary Origins and Diversification of the Mycorrhizal Mutualists.</title>
        <authorList>
            <consortium name="DOE Joint Genome Institute"/>
            <consortium name="Mycorrhizal Genomics Consortium"/>
            <person name="Kohler A."/>
            <person name="Kuo A."/>
            <person name="Nagy L.G."/>
            <person name="Floudas D."/>
            <person name="Copeland A."/>
            <person name="Barry K.W."/>
            <person name="Cichocki N."/>
            <person name="Veneault-Fourrey C."/>
            <person name="LaButti K."/>
            <person name="Lindquist E.A."/>
            <person name="Lipzen A."/>
            <person name="Lundell T."/>
            <person name="Morin E."/>
            <person name="Murat C."/>
            <person name="Riley R."/>
            <person name="Ohm R."/>
            <person name="Sun H."/>
            <person name="Tunlid A."/>
            <person name="Henrissat B."/>
            <person name="Grigoriev I.V."/>
            <person name="Hibbett D.S."/>
            <person name="Martin F."/>
        </authorList>
    </citation>
    <scope>NUCLEOTIDE SEQUENCE [LARGE SCALE GENOMIC DNA]</scope>
    <source>
        <strain evidence="3">Ve08.2h10</strain>
    </source>
</reference>
<dbReference type="InterPro" id="IPR046496">
    <property type="entry name" value="DUF6589"/>
</dbReference>
<evidence type="ECO:0000259" key="1">
    <source>
        <dbReference type="Pfam" id="PF20231"/>
    </source>
</evidence>
<protein>
    <recommendedName>
        <fullName evidence="1">DUF6589 domain-containing protein</fullName>
    </recommendedName>
</protein>
<gene>
    <name evidence="2" type="ORF">PAXRUDRAFT_77464</name>
</gene>
<dbReference type="OrthoDB" id="4743193at2759"/>
<organism evidence="2 3">
    <name type="scientific">Paxillus rubicundulus Ve08.2h10</name>
    <dbReference type="NCBI Taxonomy" id="930991"/>
    <lineage>
        <taxon>Eukaryota</taxon>
        <taxon>Fungi</taxon>
        <taxon>Dikarya</taxon>
        <taxon>Basidiomycota</taxon>
        <taxon>Agaricomycotina</taxon>
        <taxon>Agaricomycetes</taxon>
        <taxon>Agaricomycetidae</taxon>
        <taxon>Boletales</taxon>
        <taxon>Paxilineae</taxon>
        <taxon>Paxillaceae</taxon>
        <taxon>Paxillus</taxon>
    </lineage>
</organism>
<dbReference type="AlphaFoldDB" id="A0A0D0CYL2"/>
<sequence length="123" mass="14371">MHQLSGHVGICRHLDFWKAHVCSKNLLFSSLNTFASSNPTFDELKALANEMVHIYVATHQLQHTCWRKVNECDQQFKNSVLLNKYFLLYKEMSYAMNFGDIGHVETTIIGWILILKAIRKHKY</sequence>
<dbReference type="STRING" id="930991.A0A0D0CYL2"/>
<dbReference type="HOGENOM" id="CLU_2020754_0_0_1"/>
<dbReference type="Proteomes" id="UP000054538">
    <property type="component" value="Unassembled WGS sequence"/>
</dbReference>
<name>A0A0D0CYL2_9AGAM</name>
<dbReference type="EMBL" id="KN827554">
    <property type="protein sequence ID" value="KIK76316.1"/>
    <property type="molecule type" value="Genomic_DNA"/>
</dbReference>
<feature type="non-terminal residue" evidence="2">
    <location>
        <position position="123"/>
    </location>
</feature>
<accession>A0A0D0CYL2</accession>
<proteinExistence type="predicted"/>
<reference evidence="2 3" key="1">
    <citation type="submission" date="2014-04" db="EMBL/GenBank/DDBJ databases">
        <authorList>
            <consortium name="DOE Joint Genome Institute"/>
            <person name="Kuo A."/>
            <person name="Kohler A."/>
            <person name="Jargeat P."/>
            <person name="Nagy L.G."/>
            <person name="Floudas D."/>
            <person name="Copeland A."/>
            <person name="Barry K.W."/>
            <person name="Cichocki N."/>
            <person name="Veneault-Fourrey C."/>
            <person name="LaButti K."/>
            <person name="Lindquist E.A."/>
            <person name="Lipzen A."/>
            <person name="Lundell T."/>
            <person name="Morin E."/>
            <person name="Murat C."/>
            <person name="Sun H."/>
            <person name="Tunlid A."/>
            <person name="Henrissat B."/>
            <person name="Grigoriev I.V."/>
            <person name="Hibbett D.S."/>
            <person name="Martin F."/>
            <person name="Nordberg H.P."/>
            <person name="Cantor M.N."/>
            <person name="Hua S.X."/>
        </authorList>
    </citation>
    <scope>NUCLEOTIDE SEQUENCE [LARGE SCALE GENOMIC DNA]</scope>
    <source>
        <strain evidence="2 3">Ve08.2h10</strain>
    </source>
</reference>
<evidence type="ECO:0000313" key="2">
    <source>
        <dbReference type="EMBL" id="KIK76316.1"/>
    </source>
</evidence>
<dbReference type="InParanoid" id="A0A0D0CYL2"/>
<keyword evidence="3" id="KW-1185">Reference proteome</keyword>
<evidence type="ECO:0000313" key="3">
    <source>
        <dbReference type="Proteomes" id="UP000054538"/>
    </source>
</evidence>
<dbReference type="Pfam" id="PF20231">
    <property type="entry name" value="DUF6589"/>
    <property type="match status" value="1"/>
</dbReference>
<feature type="domain" description="DUF6589" evidence="1">
    <location>
        <begin position="1"/>
        <end position="123"/>
    </location>
</feature>